<dbReference type="GO" id="GO:0005975">
    <property type="term" value="P:carbohydrate metabolic process"/>
    <property type="evidence" value="ECO:0007669"/>
    <property type="project" value="InterPro"/>
</dbReference>
<accession>A0A4Y2VU31</accession>
<dbReference type="InterPro" id="IPR011013">
    <property type="entry name" value="Gal_mutarotase_sf_dom"/>
</dbReference>
<evidence type="ECO:0000313" key="2">
    <source>
        <dbReference type="Proteomes" id="UP000499080"/>
    </source>
</evidence>
<sequence length="97" mass="11610">NLFRPFRVIYFQETTLSANKYLYEVERLKWRSQDEEDAAYENELPPTSTNNDLTDVMESEVNEGFVVNDSEDDHLRITLKPMQIRTFILKVDYNVHY</sequence>
<proteinExistence type="predicted"/>
<dbReference type="Proteomes" id="UP000499080">
    <property type="component" value="Unassembled WGS sequence"/>
</dbReference>
<keyword evidence="2" id="KW-1185">Reference proteome</keyword>
<dbReference type="EMBL" id="BGPR01050381">
    <property type="protein sequence ID" value="GBO27390.1"/>
    <property type="molecule type" value="Genomic_DNA"/>
</dbReference>
<protein>
    <submittedName>
        <fullName evidence="1">Uncharacterized protein</fullName>
    </submittedName>
</protein>
<dbReference type="SUPFAM" id="SSF74650">
    <property type="entry name" value="Galactose mutarotase-like"/>
    <property type="match status" value="1"/>
</dbReference>
<dbReference type="OrthoDB" id="2016903at2759"/>
<dbReference type="AlphaFoldDB" id="A0A4Y2VU31"/>
<reference evidence="1 2" key="1">
    <citation type="journal article" date="2019" name="Sci. Rep.">
        <title>Orb-weaving spider Araneus ventricosus genome elucidates the spidroin gene catalogue.</title>
        <authorList>
            <person name="Kono N."/>
            <person name="Nakamura H."/>
            <person name="Ohtoshi R."/>
            <person name="Moran D.A.P."/>
            <person name="Shinohara A."/>
            <person name="Yoshida Y."/>
            <person name="Fujiwara M."/>
            <person name="Mori M."/>
            <person name="Tomita M."/>
            <person name="Arakawa K."/>
        </authorList>
    </citation>
    <scope>NUCLEOTIDE SEQUENCE [LARGE SCALE GENOMIC DNA]</scope>
</reference>
<dbReference type="GO" id="GO:0003824">
    <property type="term" value="F:catalytic activity"/>
    <property type="evidence" value="ECO:0007669"/>
    <property type="project" value="InterPro"/>
</dbReference>
<evidence type="ECO:0000313" key="1">
    <source>
        <dbReference type="EMBL" id="GBO27390.1"/>
    </source>
</evidence>
<dbReference type="GO" id="GO:0030246">
    <property type="term" value="F:carbohydrate binding"/>
    <property type="evidence" value="ECO:0007669"/>
    <property type="project" value="InterPro"/>
</dbReference>
<dbReference type="Gene3D" id="2.60.40.1360">
    <property type="match status" value="1"/>
</dbReference>
<gene>
    <name evidence="1" type="ORF">AVEN_102843_1</name>
</gene>
<organism evidence="1 2">
    <name type="scientific">Araneus ventricosus</name>
    <name type="common">Orbweaver spider</name>
    <name type="synonym">Epeira ventricosa</name>
    <dbReference type="NCBI Taxonomy" id="182803"/>
    <lineage>
        <taxon>Eukaryota</taxon>
        <taxon>Metazoa</taxon>
        <taxon>Ecdysozoa</taxon>
        <taxon>Arthropoda</taxon>
        <taxon>Chelicerata</taxon>
        <taxon>Arachnida</taxon>
        <taxon>Araneae</taxon>
        <taxon>Araneomorphae</taxon>
        <taxon>Entelegynae</taxon>
        <taxon>Araneoidea</taxon>
        <taxon>Araneidae</taxon>
        <taxon>Araneus</taxon>
    </lineage>
</organism>
<comment type="caution">
    <text evidence="1">The sequence shown here is derived from an EMBL/GenBank/DDBJ whole genome shotgun (WGS) entry which is preliminary data.</text>
</comment>
<name>A0A4Y2VU31_ARAVE</name>
<feature type="non-terminal residue" evidence="1">
    <location>
        <position position="1"/>
    </location>
</feature>